<dbReference type="AlphaFoldDB" id="L1K1X1"/>
<dbReference type="InterPro" id="IPR023621">
    <property type="entry name" value="Ribosomal_eL31_dom_sf"/>
</dbReference>
<dbReference type="PANTHER" id="PTHR10956:SF0">
    <property type="entry name" value="60S RIBOSOMAL PROTEIN L31"/>
    <property type="match status" value="1"/>
</dbReference>
<dbReference type="Proteomes" id="UP000011087">
    <property type="component" value="Unassembled WGS sequence"/>
</dbReference>
<protein>
    <submittedName>
        <fullName evidence="4">Large subunit ribosomal protein L31e, cytoplasmic</fullName>
    </submittedName>
</protein>
<dbReference type="HOGENOM" id="CLU_112570_1_1_1"/>
<reference evidence="5" key="3">
    <citation type="submission" date="2015-06" db="UniProtKB">
        <authorList>
            <consortium name="EnsemblProtists"/>
        </authorList>
    </citation>
    <scope>IDENTIFICATION</scope>
</reference>
<keyword evidence="6" id="KW-1185">Reference proteome</keyword>
<dbReference type="STRING" id="905079.L1K1X1"/>
<dbReference type="SMART" id="SM01380">
    <property type="entry name" value="Ribosomal_L31e"/>
    <property type="match status" value="1"/>
</dbReference>
<gene>
    <name evidence="4" type="primary">RPL31e</name>
    <name evidence="4" type="ORF">GUITHDRAFT_159140</name>
</gene>
<dbReference type="KEGG" id="gtt:GUITHDRAFT_159140"/>
<name>L1K1X1_GUITC</name>
<organism evidence="4">
    <name type="scientific">Guillardia theta (strain CCMP2712)</name>
    <name type="common">Cryptophyte</name>
    <dbReference type="NCBI Taxonomy" id="905079"/>
    <lineage>
        <taxon>Eukaryota</taxon>
        <taxon>Cryptophyceae</taxon>
        <taxon>Pyrenomonadales</taxon>
        <taxon>Geminigeraceae</taxon>
        <taxon>Guillardia</taxon>
    </lineage>
</organism>
<dbReference type="Pfam" id="PF01198">
    <property type="entry name" value="Ribosomal_L31e"/>
    <property type="match status" value="1"/>
</dbReference>
<reference evidence="6" key="2">
    <citation type="submission" date="2012-11" db="EMBL/GenBank/DDBJ databases">
        <authorList>
            <person name="Kuo A."/>
            <person name="Curtis B.A."/>
            <person name="Tanifuji G."/>
            <person name="Burki F."/>
            <person name="Gruber A."/>
            <person name="Irimia M."/>
            <person name="Maruyama S."/>
            <person name="Arias M.C."/>
            <person name="Ball S.G."/>
            <person name="Gile G.H."/>
            <person name="Hirakawa Y."/>
            <person name="Hopkins J.F."/>
            <person name="Rensing S.A."/>
            <person name="Schmutz J."/>
            <person name="Symeonidi A."/>
            <person name="Elias M."/>
            <person name="Eveleigh R.J."/>
            <person name="Herman E.K."/>
            <person name="Klute M.J."/>
            <person name="Nakayama T."/>
            <person name="Obornik M."/>
            <person name="Reyes-Prieto A."/>
            <person name="Armbrust E.V."/>
            <person name="Aves S.J."/>
            <person name="Beiko R.G."/>
            <person name="Coutinho P."/>
            <person name="Dacks J.B."/>
            <person name="Durnford D.G."/>
            <person name="Fast N.M."/>
            <person name="Green B.R."/>
            <person name="Grisdale C."/>
            <person name="Hempe F."/>
            <person name="Henrissat B."/>
            <person name="Hoppner M.P."/>
            <person name="Ishida K.-I."/>
            <person name="Kim E."/>
            <person name="Koreny L."/>
            <person name="Kroth P.G."/>
            <person name="Liu Y."/>
            <person name="Malik S.-B."/>
            <person name="Maier U.G."/>
            <person name="McRose D."/>
            <person name="Mock T."/>
            <person name="Neilson J.A."/>
            <person name="Onodera N.T."/>
            <person name="Poole A.M."/>
            <person name="Pritham E.J."/>
            <person name="Richards T.A."/>
            <person name="Rocap G."/>
            <person name="Roy S.W."/>
            <person name="Sarai C."/>
            <person name="Schaack S."/>
            <person name="Shirato S."/>
            <person name="Slamovits C.H."/>
            <person name="Spencer D.F."/>
            <person name="Suzuki S."/>
            <person name="Worden A.Z."/>
            <person name="Zauner S."/>
            <person name="Barry K."/>
            <person name="Bell C."/>
            <person name="Bharti A.K."/>
            <person name="Crow J.A."/>
            <person name="Grimwood J."/>
            <person name="Kramer R."/>
            <person name="Lindquist E."/>
            <person name="Lucas S."/>
            <person name="Salamov A."/>
            <person name="McFadden G.I."/>
            <person name="Lane C.E."/>
            <person name="Keeling P.J."/>
            <person name="Gray M.W."/>
            <person name="Grigoriev I.V."/>
            <person name="Archibald J.M."/>
        </authorList>
    </citation>
    <scope>NUCLEOTIDE SEQUENCE</scope>
    <source>
        <strain evidence="6">CCMP2712</strain>
    </source>
</reference>
<dbReference type="PROSITE" id="PS01144">
    <property type="entry name" value="RIBOSOMAL_L31E"/>
    <property type="match status" value="1"/>
</dbReference>
<evidence type="ECO:0000313" key="5">
    <source>
        <dbReference type="EnsemblProtists" id="EKX54579"/>
    </source>
</evidence>
<accession>L1K1X1</accession>
<dbReference type="EMBL" id="JH992967">
    <property type="protein sequence ID" value="EKX54579.1"/>
    <property type="molecule type" value="Genomic_DNA"/>
</dbReference>
<evidence type="ECO:0000313" key="4">
    <source>
        <dbReference type="EMBL" id="EKX54579.1"/>
    </source>
</evidence>
<dbReference type="InterPro" id="IPR020052">
    <property type="entry name" value="Ribosomal_eL31_CS"/>
</dbReference>
<proteinExistence type="inferred from homology"/>
<dbReference type="GO" id="GO:0022625">
    <property type="term" value="C:cytosolic large ribosomal subunit"/>
    <property type="evidence" value="ECO:0007669"/>
    <property type="project" value="TreeGrafter"/>
</dbReference>
<evidence type="ECO:0000313" key="6">
    <source>
        <dbReference type="Proteomes" id="UP000011087"/>
    </source>
</evidence>
<dbReference type="CDD" id="cd00463">
    <property type="entry name" value="Ribosomal_L31e"/>
    <property type="match status" value="1"/>
</dbReference>
<dbReference type="SUPFAM" id="SSF54575">
    <property type="entry name" value="Ribosomal protein L31e"/>
    <property type="match status" value="1"/>
</dbReference>
<keyword evidence="3" id="KW-0687">Ribonucleoprotein</keyword>
<dbReference type="PaxDb" id="55529-EKX54579"/>
<dbReference type="PANTHER" id="PTHR10956">
    <property type="entry name" value="60S RIBOSOMAL PROTEIN L31"/>
    <property type="match status" value="1"/>
</dbReference>
<evidence type="ECO:0000256" key="1">
    <source>
        <dbReference type="ARBA" id="ARBA00010808"/>
    </source>
</evidence>
<dbReference type="GO" id="GO:0002181">
    <property type="term" value="P:cytoplasmic translation"/>
    <property type="evidence" value="ECO:0007669"/>
    <property type="project" value="TreeGrafter"/>
</dbReference>
<sequence length="118" mass="13617">MGKESKKGTRVNEIVTREYTINIHKRLLGMTFKRRAPRAVSEVKKFATKAMGTSDVRVDQKLNKFLWSKGVKNVPYRVRVRIARKRNDDEDAKEKLYSLCTLVEVKTFKGVGTTIVQE</sequence>
<dbReference type="GeneID" id="17311221"/>
<dbReference type="GO" id="GO:0003735">
    <property type="term" value="F:structural constituent of ribosome"/>
    <property type="evidence" value="ECO:0007669"/>
    <property type="project" value="InterPro"/>
</dbReference>
<dbReference type="OMA" id="EVWKQGI"/>
<dbReference type="RefSeq" id="XP_005841559.1">
    <property type="nucleotide sequence ID" value="XM_005841502.1"/>
</dbReference>
<dbReference type="FunFam" id="3.10.440.10:FF:000001">
    <property type="entry name" value="60S ribosomal protein L31"/>
    <property type="match status" value="1"/>
</dbReference>
<evidence type="ECO:0000256" key="3">
    <source>
        <dbReference type="ARBA" id="ARBA00023274"/>
    </source>
</evidence>
<dbReference type="EnsemblProtists" id="EKX54579">
    <property type="protein sequence ID" value="EKX54579"/>
    <property type="gene ID" value="GUITHDRAFT_159140"/>
</dbReference>
<comment type="similarity">
    <text evidence="1">Belongs to the eukaryotic ribosomal protein eL31 family.</text>
</comment>
<reference evidence="4 6" key="1">
    <citation type="journal article" date="2012" name="Nature">
        <title>Algal genomes reveal evolutionary mosaicism and the fate of nucleomorphs.</title>
        <authorList>
            <consortium name="DOE Joint Genome Institute"/>
            <person name="Curtis B.A."/>
            <person name="Tanifuji G."/>
            <person name="Burki F."/>
            <person name="Gruber A."/>
            <person name="Irimia M."/>
            <person name="Maruyama S."/>
            <person name="Arias M.C."/>
            <person name="Ball S.G."/>
            <person name="Gile G.H."/>
            <person name="Hirakawa Y."/>
            <person name="Hopkins J.F."/>
            <person name="Kuo A."/>
            <person name="Rensing S.A."/>
            <person name="Schmutz J."/>
            <person name="Symeonidi A."/>
            <person name="Elias M."/>
            <person name="Eveleigh R.J."/>
            <person name="Herman E.K."/>
            <person name="Klute M.J."/>
            <person name="Nakayama T."/>
            <person name="Obornik M."/>
            <person name="Reyes-Prieto A."/>
            <person name="Armbrust E.V."/>
            <person name="Aves S.J."/>
            <person name="Beiko R.G."/>
            <person name="Coutinho P."/>
            <person name="Dacks J.B."/>
            <person name="Durnford D.G."/>
            <person name="Fast N.M."/>
            <person name="Green B.R."/>
            <person name="Grisdale C.J."/>
            <person name="Hempel F."/>
            <person name="Henrissat B."/>
            <person name="Hoppner M.P."/>
            <person name="Ishida K."/>
            <person name="Kim E."/>
            <person name="Koreny L."/>
            <person name="Kroth P.G."/>
            <person name="Liu Y."/>
            <person name="Malik S.B."/>
            <person name="Maier U.G."/>
            <person name="McRose D."/>
            <person name="Mock T."/>
            <person name="Neilson J.A."/>
            <person name="Onodera N.T."/>
            <person name="Poole A.M."/>
            <person name="Pritham E.J."/>
            <person name="Richards T.A."/>
            <person name="Rocap G."/>
            <person name="Roy S.W."/>
            <person name="Sarai C."/>
            <person name="Schaack S."/>
            <person name="Shirato S."/>
            <person name="Slamovits C.H."/>
            <person name="Spencer D.F."/>
            <person name="Suzuki S."/>
            <person name="Worden A.Z."/>
            <person name="Zauner S."/>
            <person name="Barry K."/>
            <person name="Bell C."/>
            <person name="Bharti A.K."/>
            <person name="Crow J.A."/>
            <person name="Grimwood J."/>
            <person name="Kramer R."/>
            <person name="Lindquist E."/>
            <person name="Lucas S."/>
            <person name="Salamov A."/>
            <person name="McFadden G.I."/>
            <person name="Lane C.E."/>
            <person name="Keeling P.J."/>
            <person name="Gray M.W."/>
            <person name="Grigoriev I.V."/>
            <person name="Archibald J.M."/>
        </authorList>
    </citation>
    <scope>NUCLEOTIDE SEQUENCE</scope>
    <source>
        <strain evidence="4 6">CCMP2712</strain>
    </source>
</reference>
<dbReference type="OrthoDB" id="9739313at2759"/>
<dbReference type="Gene3D" id="3.10.440.10">
    <property type="match status" value="1"/>
</dbReference>
<evidence type="ECO:0000256" key="2">
    <source>
        <dbReference type="ARBA" id="ARBA00022980"/>
    </source>
</evidence>
<dbReference type="eggNOG" id="KOG0893">
    <property type="taxonomic scope" value="Eukaryota"/>
</dbReference>
<dbReference type="InterPro" id="IPR000054">
    <property type="entry name" value="Ribosomal_eL31"/>
</dbReference>
<keyword evidence="2 4" id="KW-0689">Ribosomal protein</keyword>